<evidence type="ECO:0000313" key="8">
    <source>
        <dbReference type="Proteomes" id="UP000578030"/>
    </source>
</evidence>
<dbReference type="GO" id="GO:0007165">
    <property type="term" value="P:signal transduction"/>
    <property type="evidence" value="ECO:0007669"/>
    <property type="project" value="TreeGrafter"/>
</dbReference>
<dbReference type="InterPro" id="IPR036034">
    <property type="entry name" value="PDZ_sf"/>
</dbReference>
<gene>
    <name evidence="7" type="ORF">HLH28_16490</name>
</gene>
<accession>A0A7W4KA34</accession>
<organism evidence="7 8">
    <name type="scientific">Gluconacetobacter tumulisoli</name>
    <dbReference type="NCBI Taxonomy" id="1286189"/>
    <lineage>
        <taxon>Bacteria</taxon>
        <taxon>Pseudomonadati</taxon>
        <taxon>Pseudomonadota</taxon>
        <taxon>Alphaproteobacteria</taxon>
        <taxon>Acetobacterales</taxon>
        <taxon>Acetobacteraceae</taxon>
        <taxon>Gluconacetobacter</taxon>
    </lineage>
</organism>
<dbReference type="RefSeq" id="WP_182961227.1">
    <property type="nucleotide sequence ID" value="NZ_JABEQM010000019.1"/>
</dbReference>
<comment type="caution">
    <text evidence="7">The sequence shown here is derived from an EMBL/GenBank/DDBJ whole genome shotgun (WGS) entry which is preliminary data.</text>
</comment>
<dbReference type="InterPro" id="IPR005151">
    <property type="entry name" value="Tail-specific_protease"/>
</dbReference>
<feature type="domain" description="PDZ" evidence="6">
    <location>
        <begin position="213"/>
        <end position="297"/>
    </location>
</feature>
<dbReference type="PROSITE" id="PS50106">
    <property type="entry name" value="PDZ"/>
    <property type="match status" value="1"/>
</dbReference>
<dbReference type="SMART" id="SM00228">
    <property type="entry name" value="PDZ"/>
    <property type="match status" value="1"/>
</dbReference>
<evidence type="ECO:0000259" key="6">
    <source>
        <dbReference type="PROSITE" id="PS50106"/>
    </source>
</evidence>
<dbReference type="SMART" id="SM00245">
    <property type="entry name" value="TSPc"/>
    <property type="match status" value="1"/>
</dbReference>
<comment type="similarity">
    <text evidence="1">Belongs to the peptidase S41A family.</text>
</comment>
<dbReference type="InterPro" id="IPR001478">
    <property type="entry name" value="PDZ"/>
</dbReference>
<dbReference type="PANTHER" id="PTHR32060">
    <property type="entry name" value="TAIL-SPECIFIC PROTEASE"/>
    <property type="match status" value="1"/>
</dbReference>
<dbReference type="GO" id="GO:0006508">
    <property type="term" value="P:proteolysis"/>
    <property type="evidence" value="ECO:0007669"/>
    <property type="project" value="UniProtKB-KW"/>
</dbReference>
<dbReference type="Proteomes" id="UP000578030">
    <property type="component" value="Unassembled WGS sequence"/>
</dbReference>
<name>A0A7W4KA34_9PROT</name>
<dbReference type="Gene3D" id="2.30.42.10">
    <property type="match status" value="1"/>
</dbReference>
<dbReference type="InterPro" id="IPR041489">
    <property type="entry name" value="PDZ_6"/>
</dbReference>
<feature type="region of interest" description="Disordered" evidence="5">
    <location>
        <begin position="56"/>
        <end position="81"/>
    </location>
</feature>
<sequence>MRLRTSPVPAGLALSRTRGTARRGASFTRPALSIALILIVIQLATPVATRAADRAAVPPAVPPPGPAASNDAPAAPGAQPAVDAQPVLDSTMVSSVIGAALAFLTPRTLESHSAREFCLWGLNGLGAIDPSLAVDGTGGRVRLSLGQDTLLTQPAPPDADLNGWTALAVRLMEAAWARSAPVREAGRDGMLQSFFDELFNHMDPYSRYVAPMPATTDRDTRTGGTAGTGLTLGHDARSILITGVNANGPAWPEGLSSGQRLYAVNGRSTRDQTPATVSQWLLGDVGSKVTLVVGDERTRRTVVLRRASVPPETVFAYASDHTVVLRVTAFSADTAQEMSQYLDQASDDPHLRGLVLDLRGNRGGVLQQAVTTSALMLDRGVAAITHGRDQQANHIWAVQGGDMTGGVPIVILVDGRTASAAEILAAALADHRRAVVVGSATLGKGLVQTIGQMPDGGELFVTWSRVLAPQGWPLQGLGVMPQICTSRGENDLERQLQDLAAGTVDMRDAVQAARAARYPLPVSRILDIRKACPAAIGTDSDLDTARSLIDNPAEYRAALTAIPEDIAYAPQAE</sequence>
<dbReference type="InterPro" id="IPR029045">
    <property type="entry name" value="ClpP/crotonase-like_dom_sf"/>
</dbReference>
<dbReference type="Pfam" id="PF17820">
    <property type="entry name" value="PDZ_6"/>
    <property type="match status" value="1"/>
</dbReference>
<keyword evidence="4" id="KW-0720">Serine protease</keyword>
<feature type="compositionally biased region" description="Low complexity" evidence="5">
    <location>
        <begin position="67"/>
        <end position="78"/>
    </location>
</feature>
<dbReference type="GO" id="GO:0030288">
    <property type="term" value="C:outer membrane-bounded periplasmic space"/>
    <property type="evidence" value="ECO:0007669"/>
    <property type="project" value="TreeGrafter"/>
</dbReference>
<dbReference type="CDD" id="cd07560">
    <property type="entry name" value="Peptidase_S41_CPP"/>
    <property type="match status" value="1"/>
</dbReference>
<dbReference type="GO" id="GO:0008236">
    <property type="term" value="F:serine-type peptidase activity"/>
    <property type="evidence" value="ECO:0007669"/>
    <property type="project" value="UniProtKB-KW"/>
</dbReference>
<protein>
    <submittedName>
        <fullName evidence="7">Peptidase S41</fullName>
    </submittedName>
</protein>
<evidence type="ECO:0000313" key="7">
    <source>
        <dbReference type="EMBL" id="MBB2203149.1"/>
    </source>
</evidence>
<evidence type="ECO:0000256" key="2">
    <source>
        <dbReference type="ARBA" id="ARBA00022670"/>
    </source>
</evidence>
<evidence type="ECO:0000256" key="4">
    <source>
        <dbReference type="ARBA" id="ARBA00022825"/>
    </source>
</evidence>
<evidence type="ECO:0000256" key="1">
    <source>
        <dbReference type="ARBA" id="ARBA00009179"/>
    </source>
</evidence>
<dbReference type="PANTHER" id="PTHR32060:SF30">
    <property type="entry name" value="CARBOXY-TERMINAL PROCESSING PROTEASE CTPA"/>
    <property type="match status" value="1"/>
</dbReference>
<dbReference type="AlphaFoldDB" id="A0A7W4KA34"/>
<evidence type="ECO:0000256" key="5">
    <source>
        <dbReference type="SAM" id="MobiDB-lite"/>
    </source>
</evidence>
<reference evidence="7 8" key="1">
    <citation type="submission" date="2020-04" db="EMBL/GenBank/DDBJ databases">
        <title>Description of novel Gluconacetobacter.</title>
        <authorList>
            <person name="Sombolestani A."/>
        </authorList>
    </citation>
    <scope>NUCLEOTIDE SEQUENCE [LARGE SCALE GENOMIC DNA]</scope>
    <source>
        <strain evidence="7 8">LMG 27802</strain>
    </source>
</reference>
<evidence type="ECO:0000256" key="3">
    <source>
        <dbReference type="ARBA" id="ARBA00022801"/>
    </source>
</evidence>
<dbReference type="InterPro" id="IPR004447">
    <property type="entry name" value="Peptidase_S41A"/>
</dbReference>
<dbReference type="Gene3D" id="3.30.750.44">
    <property type="match status" value="1"/>
</dbReference>
<keyword evidence="3" id="KW-0378">Hydrolase</keyword>
<proteinExistence type="inferred from homology"/>
<keyword evidence="8" id="KW-1185">Reference proteome</keyword>
<dbReference type="EMBL" id="JABEQM010000019">
    <property type="protein sequence ID" value="MBB2203149.1"/>
    <property type="molecule type" value="Genomic_DNA"/>
</dbReference>
<dbReference type="SUPFAM" id="SSF52096">
    <property type="entry name" value="ClpP/crotonase"/>
    <property type="match status" value="1"/>
</dbReference>
<dbReference type="SUPFAM" id="SSF50156">
    <property type="entry name" value="PDZ domain-like"/>
    <property type="match status" value="1"/>
</dbReference>
<keyword evidence="2" id="KW-0645">Protease</keyword>
<dbReference type="Gene3D" id="3.90.226.10">
    <property type="entry name" value="2-enoyl-CoA Hydratase, Chain A, domain 1"/>
    <property type="match status" value="1"/>
</dbReference>
<dbReference type="Pfam" id="PF03572">
    <property type="entry name" value="Peptidase_S41"/>
    <property type="match status" value="1"/>
</dbReference>
<dbReference type="GO" id="GO:0004175">
    <property type="term" value="F:endopeptidase activity"/>
    <property type="evidence" value="ECO:0007669"/>
    <property type="project" value="TreeGrafter"/>
</dbReference>